<dbReference type="GO" id="GO:0071555">
    <property type="term" value="P:cell wall organization"/>
    <property type="evidence" value="ECO:0007669"/>
    <property type="project" value="UniProtKB-KW"/>
</dbReference>
<evidence type="ECO:0000256" key="4">
    <source>
        <dbReference type="ARBA" id="ARBA00012448"/>
    </source>
</evidence>
<evidence type="ECO:0000259" key="15">
    <source>
        <dbReference type="SMART" id="SM00936"/>
    </source>
</evidence>
<keyword evidence="6" id="KW-0645">Protease</keyword>
<evidence type="ECO:0000256" key="13">
    <source>
        <dbReference type="RuleBase" id="RU004016"/>
    </source>
</evidence>
<dbReference type="GO" id="GO:0006508">
    <property type="term" value="P:proteolysis"/>
    <property type="evidence" value="ECO:0007669"/>
    <property type="project" value="UniProtKB-KW"/>
</dbReference>
<evidence type="ECO:0000256" key="8">
    <source>
        <dbReference type="ARBA" id="ARBA00022801"/>
    </source>
</evidence>
<keyword evidence="11" id="KW-0961">Cell wall biogenesis/degradation</keyword>
<dbReference type="SUPFAM" id="SSF69189">
    <property type="entry name" value="Penicillin-binding protein associated domain"/>
    <property type="match status" value="1"/>
</dbReference>
<dbReference type="Pfam" id="PF00768">
    <property type="entry name" value="Peptidase_S11"/>
    <property type="match status" value="1"/>
</dbReference>
<dbReference type="AlphaFoldDB" id="A0A926HWE0"/>
<dbReference type="PANTHER" id="PTHR21581">
    <property type="entry name" value="D-ALANYL-D-ALANINE CARBOXYPEPTIDASE"/>
    <property type="match status" value="1"/>
</dbReference>
<evidence type="ECO:0000256" key="5">
    <source>
        <dbReference type="ARBA" id="ARBA00022645"/>
    </source>
</evidence>
<dbReference type="InterPro" id="IPR012338">
    <property type="entry name" value="Beta-lactam/transpept-like"/>
</dbReference>
<dbReference type="Gene3D" id="3.40.710.10">
    <property type="entry name" value="DD-peptidase/beta-lactamase superfamily"/>
    <property type="match status" value="1"/>
</dbReference>
<feature type="domain" description="Peptidase S11 D-Ala-D-Ala carboxypeptidase A C-terminal" evidence="15">
    <location>
        <begin position="277"/>
        <end position="366"/>
    </location>
</feature>
<dbReference type="SUPFAM" id="SSF56601">
    <property type="entry name" value="beta-lactamase/transpeptidase-like"/>
    <property type="match status" value="1"/>
</dbReference>
<organism evidence="16 17">
    <name type="scientific">Guopingia tenuis</name>
    <dbReference type="NCBI Taxonomy" id="2763656"/>
    <lineage>
        <taxon>Bacteria</taxon>
        <taxon>Bacillati</taxon>
        <taxon>Bacillota</taxon>
        <taxon>Clostridia</taxon>
        <taxon>Christensenellales</taxon>
        <taxon>Christensenellaceae</taxon>
        <taxon>Guopingia</taxon>
    </lineage>
</organism>
<gene>
    <name evidence="16" type="ORF">H8693_01440</name>
</gene>
<dbReference type="Pfam" id="PF07943">
    <property type="entry name" value="PBP5_C"/>
    <property type="match status" value="1"/>
</dbReference>
<keyword evidence="7 14" id="KW-0732">Signal</keyword>
<evidence type="ECO:0000256" key="14">
    <source>
        <dbReference type="SAM" id="SignalP"/>
    </source>
</evidence>
<dbReference type="EMBL" id="JACRSS010000001">
    <property type="protein sequence ID" value="MBC8537591.1"/>
    <property type="molecule type" value="Genomic_DNA"/>
</dbReference>
<dbReference type="SMART" id="SM00936">
    <property type="entry name" value="PBP5_C"/>
    <property type="match status" value="1"/>
</dbReference>
<dbReference type="EC" id="3.4.16.4" evidence="4"/>
<dbReference type="Gene3D" id="2.60.410.10">
    <property type="entry name" value="D-Ala-D-Ala carboxypeptidase, C-terminal domain"/>
    <property type="match status" value="1"/>
</dbReference>
<keyword evidence="10" id="KW-0573">Peptidoglycan synthesis</keyword>
<dbReference type="InterPro" id="IPR012907">
    <property type="entry name" value="Peptidase_S11_C"/>
</dbReference>
<evidence type="ECO:0000256" key="1">
    <source>
        <dbReference type="ARBA" id="ARBA00003217"/>
    </source>
</evidence>
<feature type="signal peptide" evidence="14">
    <location>
        <begin position="1"/>
        <end position="25"/>
    </location>
</feature>
<dbReference type="InterPro" id="IPR001967">
    <property type="entry name" value="Peptidase_S11_N"/>
</dbReference>
<evidence type="ECO:0000256" key="9">
    <source>
        <dbReference type="ARBA" id="ARBA00022960"/>
    </source>
</evidence>
<comment type="caution">
    <text evidence="16">The sequence shown here is derived from an EMBL/GenBank/DDBJ whole genome shotgun (WGS) entry which is preliminary data.</text>
</comment>
<reference evidence="16" key="1">
    <citation type="submission" date="2020-08" db="EMBL/GenBank/DDBJ databases">
        <title>Genome public.</title>
        <authorList>
            <person name="Liu C."/>
            <person name="Sun Q."/>
        </authorList>
    </citation>
    <scope>NUCLEOTIDE SEQUENCE</scope>
    <source>
        <strain evidence="16">NSJ-63</strain>
    </source>
</reference>
<keyword evidence="9" id="KW-0133">Cell shape</keyword>
<dbReference type="InterPro" id="IPR037167">
    <property type="entry name" value="Peptidase_S11_C_sf"/>
</dbReference>
<dbReference type="InterPro" id="IPR015956">
    <property type="entry name" value="Peniciliin-bd_prot_C_sf"/>
</dbReference>
<evidence type="ECO:0000256" key="11">
    <source>
        <dbReference type="ARBA" id="ARBA00023316"/>
    </source>
</evidence>
<keyword evidence="8" id="KW-0378">Hydrolase</keyword>
<evidence type="ECO:0000313" key="17">
    <source>
        <dbReference type="Proteomes" id="UP000617951"/>
    </source>
</evidence>
<comment type="function">
    <text evidence="1">Removes C-terminal D-alanyl residues from sugar-peptide cell wall precursors.</text>
</comment>
<comment type="pathway">
    <text evidence="2">Cell wall biogenesis; peptidoglycan biosynthesis.</text>
</comment>
<proteinExistence type="inferred from homology"/>
<comment type="catalytic activity">
    <reaction evidence="12">
        <text>Preferential cleavage: (Ac)2-L-Lys-D-Ala-|-D-Ala. Also transpeptidation of peptidyl-alanyl moieties that are N-acyl substituents of D-alanine.</text>
        <dbReference type="EC" id="3.4.16.4"/>
    </reaction>
</comment>
<comment type="similarity">
    <text evidence="3 13">Belongs to the peptidase S11 family.</text>
</comment>
<dbReference type="GO" id="GO:0008360">
    <property type="term" value="P:regulation of cell shape"/>
    <property type="evidence" value="ECO:0007669"/>
    <property type="project" value="UniProtKB-KW"/>
</dbReference>
<evidence type="ECO:0000256" key="2">
    <source>
        <dbReference type="ARBA" id="ARBA00004752"/>
    </source>
</evidence>
<evidence type="ECO:0000256" key="3">
    <source>
        <dbReference type="ARBA" id="ARBA00007164"/>
    </source>
</evidence>
<sequence>MLKRIVSCLIAAVLFIFCLPMLAWAEETTENETESTAKAYILMEANTRQEIQGQNEESQLPVAGLTKVMSYLLFFEALEKGTIKNTDMVPVSKEAASKGGTRVFLDSGAQYSVETLLKPAIMCSANDAVCALAEKIAGTEAAFTDMMNTRAKELGLGCTFADATGLSPDSTMSARDLGIIASELSQYSGFFKYSSLWLDTFTHESGRTTEMANSNKLVKVQGFDGMATGSTAQSGYSLVATLKNGSARFICVVIGDQKTDSRFTFAKNSINYAAATYTVKQIAKAGGKVKTVPLAGGGNTAVDLFAKEDLSILLKKGEEAGLEKKVEVNEILPPIAKGTVVGRIIVKTADGAEYSVALAPNADIEELTFSSCLHKILQKWLG</sequence>
<name>A0A926HWE0_9FIRM</name>
<protein>
    <recommendedName>
        <fullName evidence="4">serine-type D-Ala-D-Ala carboxypeptidase</fullName>
        <ecNumber evidence="4">3.4.16.4</ecNumber>
    </recommendedName>
</protein>
<evidence type="ECO:0000256" key="10">
    <source>
        <dbReference type="ARBA" id="ARBA00022984"/>
    </source>
</evidence>
<accession>A0A926HWE0</accession>
<dbReference type="PANTHER" id="PTHR21581:SF11">
    <property type="entry name" value="D-ALANYL-D-ALANINE CARBOXYPEPTIDASE DACA"/>
    <property type="match status" value="1"/>
</dbReference>
<evidence type="ECO:0000256" key="12">
    <source>
        <dbReference type="ARBA" id="ARBA00034000"/>
    </source>
</evidence>
<dbReference type="InterPro" id="IPR018044">
    <property type="entry name" value="Peptidase_S11"/>
</dbReference>
<dbReference type="GO" id="GO:0009252">
    <property type="term" value="P:peptidoglycan biosynthetic process"/>
    <property type="evidence" value="ECO:0007669"/>
    <property type="project" value="UniProtKB-KW"/>
</dbReference>
<feature type="chain" id="PRO_5037526311" description="serine-type D-Ala-D-Ala carboxypeptidase" evidence="14">
    <location>
        <begin position="26"/>
        <end position="382"/>
    </location>
</feature>
<dbReference type="GO" id="GO:0009002">
    <property type="term" value="F:serine-type D-Ala-D-Ala carboxypeptidase activity"/>
    <property type="evidence" value="ECO:0007669"/>
    <property type="project" value="UniProtKB-EC"/>
</dbReference>
<evidence type="ECO:0000313" key="16">
    <source>
        <dbReference type="EMBL" id="MBC8537591.1"/>
    </source>
</evidence>
<dbReference type="RefSeq" id="WP_249279489.1">
    <property type="nucleotide sequence ID" value="NZ_JACRSS010000001.1"/>
</dbReference>
<keyword evidence="5 16" id="KW-0121">Carboxypeptidase</keyword>
<evidence type="ECO:0000256" key="6">
    <source>
        <dbReference type="ARBA" id="ARBA00022670"/>
    </source>
</evidence>
<dbReference type="PRINTS" id="PR00725">
    <property type="entry name" value="DADACBPTASE1"/>
</dbReference>
<keyword evidence="17" id="KW-1185">Reference proteome</keyword>
<evidence type="ECO:0000256" key="7">
    <source>
        <dbReference type="ARBA" id="ARBA00022729"/>
    </source>
</evidence>
<dbReference type="Proteomes" id="UP000617951">
    <property type="component" value="Unassembled WGS sequence"/>
</dbReference>